<proteinExistence type="predicted"/>
<keyword evidence="3" id="KW-1185">Reference proteome</keyword>
<name>A0ABQ9UCH7_SAGOE</name>
<protein>
    <submittedName>
        <fullName evidence="2">Uncharacterized protein</fullName>
    </submittedName>
</protein>
<feature type="region of interest" description="Disordered" evidence="1">
    <location>
        <begin position="1"/>
        <end position="73"/>
    </location>
</feature>
<evidence type="ECO:0000313" key="2">
    <source>
        <dbReference type="EMBL" id="KAK2094767.1"/>
    </source>
</evidence>
<organism evidence="2 3">
    <name type="scientific">Saguinus oedipus</name>
    <name type="common">Cotton-top tamarin</name>
    <name type="synonym">Oedipomidas oedipus</name>
    <dbReference type="NCBI Taxonomy" id="9490"/>
    <lineage>
        <taxon>Eukaryota</taxon>
        <taxon>Metazoa</taxon>
        <taxon>Chordata</taxon>
        <taxon>Craniata</taxon>
        <taxon>Vertebrata</taxon>
        <taxon>Euteleostomi</taxon>
        <taxon>Mammalia</taxon>
        <taxon>Eutheria</taxon>
        <taxon>Euarchontoglires</taxon>
        <taxon>Primates</taxon>
        <taxon>Haplorrhini</taxon>
        <taxon>Platyrrhini</taxon>
        <taxon>Cebidae</taxon>
        <taxon>Callitrichinae</taxon>
        <taxon>Saguinus</taxon>
    </lineage>
</organism>
<comment type="caution">
    <text evidence="2">The sequence shown here is derived from an EMBL/GenBank/DDBJ whole genome shotgun (WGS) entry which is preliminary data.</text>
</comment>
<gene>
    <name evidence="2" type="ORF">P7K49_026183</name>
</gene>
<accession>A0ABQ9UCH7</accession>
<evidence type="ECO:0000313" key="3">
    <source>
        <dbReference type="Proteomes" id="UP001266305"/>
    </source>
</evidence>
<sequence length="116" mass="11961">MEPKAQAEEIAGSPAASEPDPHFPQPGGASTRTAFVSTGAVAPGRRPVGNTCQGPAGTLEPGPCAPDPAFQGPPQDRCARWGKGTRAAATLTRQRLLLRRQQQQSQRPPAPSSAAA</sequence>
<dbReference type="Proteomes" id="UP001266305">
    <property type="component" value="Unassembled WGS sequence"/>
</dbReference>
<evidence type="ECO:0000256" key="1">
    <source>
        <dbReference type="SAM" id="MobiDB-lite"/>
    </source>
</evidence>
<dbReference type="EMBL" id="JASSZA010000013">
    <property type="protein sequence ID" value="KAK2094767.1"/>
    <property type="molecule type" value="Genomic_DNA"/>
</dbReference>
<reference evidence="2 3" key="1">
    <citation type="submission" date="2023-05" db="EMBL/GenBank/DDBJ databases">
        <title>B98-5 Cell Line De Novo Hybrid Assembly: An Optical Mapping Approach.</title>
        <authorList>
            <person name="Kananen K."/>
            <person name="Auerbach J.A."/>
            <person name="Kautto E."/>
            <person name="Blachly J.S."/>
        </authorList>
    </citation>
    <scope>NUCLEOTIDE SEQUENCE [LARGE SCALE GENOMIC DNA]</scope>
    <source>
        <strain evidence="2">B95-8</strain>
        <tissue evidence="2">Cell line</tissue>
    </source>
</reference>